<gene>
    <name evidence="7" type="primary">hprA</name>
    <name evidence="7" type="ORF">AW10_02960</name>
</gene>
<feature type="domain" description="D-isomer specific 2-hydroxyacid dehydrogenase catalytic" evidence="5">
    <location>
        <begin position="28"/>
        <end position="313"/>
    </location>
</feature>
<reference evidence="7 8" key="1">
    <citation type="submission" date="2014-02" db="EMBL/GenBank/DDBJ databases">
        <title>Expanding our view of genomic diversity in Candidatus Accumulibacter clades.</title>
        <authorList>
            <person name="Skennerton C.T."/>
            <person name="Barr J.J."/>
            <person name="Slater F.R."/>
            <person name="Bond P.L."/>
            <person name="Tyson G.W."/>
        </authorList>
    </citation>
    <scope>NUCLEOTIDE SEQUENCE [LARGE SCALE GENOMIC DNA]</scope>
    <source>
        <strain evidence="8">BA-92</strain>
    </source>
</reference>
<dbReference type="CDD" id="cd12162">
    <property type="entry name" value="2-Hacid_dh_4"/>
    <property type="match status" value="1"/>
</dbReference>
<evidence type="ECO:0000256" key="2">
    <source>
        <dbReference type="ARBA" id="ARBA00023002"/>
    </source>
</evidence>
<dbReference type="PROSITE" id="PS00671">
    <property type="entry name" value="D_2_HYDROXYACID_DH_3"/>
    <property type="match status" value="1"/>
</dbReference>
<evidence type="ECO:0000313" key="8">
    <source>
        <dbReference type="Proteomes" id="UP000021816"/>
    </source>
</evidence>
<dbReference type="InterPro" id="IPR036291">
    <property type="entry name" value="NAD(P)-bd_dom_sf"/>
</dbReference>
<evidence type="ECO:0000259" key="5">
    <source>
        <dbReference type="Pfam" id="PF00389"/>
    </source>
</evidence>
<evidence type="ECO:0000313" key="7">
    <source>
        <dbReference type="EMBL" id="EXI78608.1"/>
    </source>
</evidence>
<dbReference type="Gene3D" id="3.40.50.720">
    <property type="entry name" value="NAD(P)-binding Rossmann-like Domain"/>
    <property type="match status" value="2"/>
</dbReference>
<dbReference type="Pfam" id="PF02826">
    <property type="entry name" value="2-Hacid_dh_C"/>
    <property type="match status" value="1"/>
</dbReference>
<dbReference type="InterPro" id="IPR050418">
    <property type="entry name" value="D-iso_2-hydroxyacid_DH_PdxB"/>
</dbReference>
<keyword evidence="3" id="KW-0520">NAD</keyword>
<dbReference type="EMBL" id="JEMX01000067">
    <property type="protein sequence ID" value="EXI78608.1"/>
    <property type="molecule type" value="Genomic_DNA"/>
</dbReference>
<dbReference type="PANTHER" id="PTHR43761">
    <property type="entry name" value="D-ISOMER SPECIFIC 2-HYDROXYACID DEHYDROGENASE FAMILY PROTEIN (AFU_ORTHOLOGUE AFUA_1G13630)"/>
    <property type="match status" value="1"/>
</dbReference>
<dbReference type="GO" id="GO:0008465">
    <property type="term" value="F:hydroxypyruvate reductase (NADH) activity"/>
    <property type="evidence" value="ECO:0007669"/>
    <property type="project" value="UniProtKB-EC"/>
</dbReference>
<dbReference type="PATRIC" id="fig|1454003.3.peg.3023"/>
<dbReference type="InterPro" id="IPR006140">
    <property type="entry name" value="D-isomer_DH_NAD-bd"/>
</dbReference>
<feature type="domain" description="D-isomer specific 2-hydroxyacid dehydrogenase NAD-binding" evidence="6">
    <location>
        <begin position="105"/>
        <end position="287"/>
    </location>
</feature>
<protein>
    <submittedName>
        <fullName evidence="7">Glycerate dehydrogenase</fullName>
        <ecNumber evidence="7">1.1.1.29</ecNumber>
    </submittedName>
</protein>
<dbReference type="InterPro" id="IPR006139">
    <property type="entry name" value="D-isomer_2_OHA_DH_cat_dom"/>
</dbReference>
<dbReference type="AlphaFoldDB" id="A0A011N7M4"/>
<comment type="similarity">
    <text evidence="1 4">Belongs to the D-isomer specific 2-hydroxyacid dehydrogenase family.</text>
</comment>
<dbReference type="STRING" id="1454003.AW10_02960"/>
<proteinExistence type="inferred from homology"/>
<dbReference type="Proteomes" id="UP000021816">
    <property type="component" value="Unassembled WGS sequence"/>
</dbReference>
<dbReference type="SUPFAM" id="SSF51735">
    <property type="entry name" value="NAD(P)-binding Rossmann-fold domains"/>
    <property type="match status" value="1"/>
</dbReference>
<dbReference type="SUPFAM" id="SSF52283">
    <property type="entry name" value="Formate/glycerate dehydrogenase catalytic domain-like"/>
    <property type="match status" value="1"/>
</dbReference>
<comment type="caution">
    <text evidence="7">The sequence shown here is derived from an EMBL/GenBank/DDBJ whole genome shotgun (WGS) entry which is preliminary data.</text>
</comment>
<dbReference type="InterPro" id="IPR029753">
    <property type="entry name" value="D-isomer_DH_CS"/>
</dbReference>
<organism evidence="7 8">
    <name type="scientific">Candidatus Accumulibacter appositus</name>
    <dbReference type="NCBI Taxonomy" id="1454003"/>
    <lineage>
        <taxon>Bacteria</taxon>
        <taxon>Pseudomonadati</taxon>
        <taxon>Pseudomonadota</taxon>
        <taxon>Betaproteobacteria</taxon>
        <taxon>Candidatus Accumulibacter</taxon>
    </lineage>
</organism>
<evidence type="ECO:0000256" key="1">
    <source>
        <dbReference type="ARBA" id="ARBA00005854"/>
    </source>
</evidence>
<dbReference type="GO" id="GO:0051287">
    <property type="term" value="F:NAD binding"/>
    <property type="evidence" value="ECO:0007669"/>
    <property type="project" value="InterPro"/>
</dbReference>
<evidence type="ECO:0000256" key="4">
    <source>
        <dbReference type="RuleBase" id="RU003719"/>
    </source>
</evidence>
<evidence type="ECO:0000256" key="3">
    <source>
        <dbReference type="ARBA" id="ARBA00023027"/>
    </source>
</evidence>
<name>A0A011N7M4_9PROT</name>
<dbReference type="Pfam" id="PF00389">
    <property type="entry name" value="2-Hacid_dh"/>
    <property type="match status" value="1"/>
</dbReference>
<sequence length="318" mass="34432">MHRIVYLERASIIAEVRRPDFPHHWVEHARTLQHEVKERLAGATMAIVNKLQIDAELIAALPALQMVAVAATGANNIDLDACRVRGIVVSNIRGYAAHTVPEHVMAMLLALSRNLFAYRQAVADGSWQRCEQFCFFDYPIRDLHGATLALIGSGSLGSGVARLAGAFGMHVLRSERKNALSVRPGYTLFAEALRHADAVSLHCPLTPETGKLIGESELRSMKPSALLINTARGGLVDEAALTRALQEGWIAGAGFDVLSVEPPGDGNPLLTPELLALPNFMLTPHIAWASQPAMQALADQLISNLEAFARGEPQHVLT</sequence>
<keyword evidence="2 4" id="KW-0560">Oxidoreductase</keyword>
<evidence type="ECO:0000259" key="6">
    <source>
        <dbReference type="Pfam" id="PF02826"/>
    </source>
</evidence>
<dbReference type="EC" id="1.1.1.29" evidence="7"/>
<dbReference type="PANTHER" id="PTHR43761:SF1">
    <property type="entry name" value="D-ISOMER SPECIFIC 2-HYDROXYACID DEHYDROGENASE CATALYTIC DOMAIN-CONTAINING PROTEIN-RELATED"/>
    <property type="match status" value="1"/>
</dbReference>
<dbReference type="PROSITE" id="PS00670">
    <property type="entry name" value="D_2_HYDROXYACID_DH_2"/>
    <property type="match status" value="1"/>
</dbReference>
<accession>A0A011N7M4</accession>